<reference evidence="1" key="1">
    <citation type="journal article" date="2015" name="Nature">
        <title>Complex archaea that bridge the gap between prokaryotes and eukaryotes.</title>
        <authorList>
            <person name="Spang A."/>
            <person name="Saw J.H."/>
            <person name="Jorgensen S.L."/>
            <person name="Zaremba-Niedzwiedzka K."/>
            <person name="Martijn J."/>
            <person name="Lind A.E."/>
            <person name="van Eijk R."/>
            <person name="Schleper C."/>
            <person name="Guy L."/>
            <person name="Ettema T.J."/>
        </authorList>
    </citation>
    <scope>NUCLEOTIDE SEQUENCE</scope>
</reference>
<organism evidence="1">
    <name type="scientific">marine sediment metagenome</name>
    <dbReference type="NCBI Taxonomy" id="412755"/>
    <lineage>
        <taxon>unclassified sequences</taxon>
        <taxon>metagenomes</taxon>
        <taxon>ecological metagenomes</taxon>
    </lineage>
</organism>
<dbReference type="EMBL" id="LAZR01049176">
    <property type="protein sequence ID" value="KKK90268.1"/>
    <property type="molecule type" value="Genomic_DNA"/>
</dbReference>
<accession>A0A0F8Z938</accession>
<sequence length="101" mass="11517">MNDITKARFFLKTKGSKLHDLQSFGLMLATAEAHYRDVKMRRVGAPGNHEVIDPIEVEALVEFACLRHLKRTNRLPEDAGLVFQDGVTLERKKELALSWLN</sequence>
<dbReference type="AlphaFoldDB" id="A0A0F8Z938"/>
<proteinExistence type="predicted"/>
<comment type="caution">
    <text evidence="1">The sequence shown here is derived from an EMBL/GenBank/DDBJ whole genome shotgun (WGS) entry which is preliminary data.</text>
</comment>
<name>A0A0F8Z938_9ZZZZ</name>
<protein>
    <submittedName>
        <fullName evidence="1">Uncharacterized protein</fullName>
    </submittedName>
</protein>
<evidence type="ECO:0000313" key="1">
    <source>
        <dbReference type="EMBL" id="KKK90268.1"/>
    </source>
</evidence>
<gene>
    <name evidence="1" type="ORF">LCGC14_2724800</name>
</gene>